<dbReference type="Gramene" id="ERM97920">
    <property type="protein sequence ID" value="ERM97920"/>
    <property type="gene ID" value="AMTR_s00350p00011890"/>
</dbReference>
<sequence length="84" mass="9828">MRDEDSVEHEPIEHVLLRYGRNEKMEEMRKSGPIFYDIDTSMHSLLVYPYGDLYRTMARAKCWFRSTLASGSPSGLSTWTSKHK</sequence>
<dbReference type="Proteomes" id="UP000017836">
    <property type="component" value="Unassembled WGS sequence"/>
</dbReference>
<proteinExistence type="predicted"/>
<dbReference type="AlphaFoldDB" id="W1NST9"/>
<reference evidence="2" key="1">
    <citation type="journal article" date="2013" name="Science">
        <title>The Amborella genome and the evolution of flowering plants.</title>
        <authorList>
            <consortium name="Amborella Genome Project"/>
        </authorList>
    </citation>
    <scope>NUCLEOTIDE SEQUENCE [LARGE SCALE GENOMIC DNA]</scope>
</reference>
<dbReference type="EMBL" id="KI395639">
    <property type="protein sequence ID" value="ERM97920.1"/>
    <property type="molecule type" value="Genomic_DNA"/>
</dbReference>
<organism evidence="1 2">
    <name type="scientific">Amborella trichopoda</name>
    <dbReference type="NCBI Taxonomy" id="13333"/>
    <lineage>
        <taxon>Eukaryota</taxon>
        <taxon>Viridiplantae</taxon>
        <taxon>Streptophyta</taxon>
        <taxon>Embryophyta</taxon>
        <taxon>Tracheophyta</taxon>
        <taxon>Spermatophyta</taxon>
        <taxon>Magnoliopsida</taxon>
        <taxon>Amborellales</taxon>
        <taxon>Amborellaceae</taxon>
        <taxon>Amborella</taxon>
    </lineage>
</organism>
<gene>
    <name evidence="1" type="ORF">AMTR_s00350p00011890</name>
</gene>
<protein>
    <submittedName>
        <fullName evidence="1">Uncharacterized protein</fullName>
    </submittedName>
</protein>
<accession>W1NST9</accession>
<evidence type="ECO:0000313" key="2">
    <source>
        <dbReference type="Proteomes" id="UP000017836"/>
    </source>
</evidence>
<evidence type="ECO:0000313" key="1">
    <source>
        <dbReference type="EMBL" id="ERM97920.1"/>
    </source>
</evidence>
<dbReference type="HOGENOM" id="CLU_2530531_0_0_1"/>
<keyword evidence="2" id="KW-1185">Reference proteome</keyword>
<name>W1NST9_AMBTC</name>